<feature type="compositionally biased region" description="Low complexity" evidence="5">
    <location>
        <begin position="826"/>
        <end position="837"/>
    </location>
</feature>
<feature type="region of interest" description="Disordered" evidence="5">
    <location>
        <begin position="769"/>
        <end position="847"/>
    </location>
</feature>
<feature type="compositionally biased region" description="Low complexity" evidence="5">
    <location>
        <begin position="294"/>
        <end position="308"/>
    </location>
</feature>
<feature type="compositionally biased region" description="Polar residues" evidence="5">
    <location>
        <begin position="280"/>
        <end position="293"/>
    </location>
</feature>
<feature type="compositionally biased region" description="Polar residues" evidence="5">
    <location>
        <begin position="816"/>
        <end position="825"/>
    </location>
</feature>
<dbReference type="GO" id="GO:0016301">
    <property type="term" value="F:kinase activity"/>
    <property type="evidence" value="ECO:0007669"/>
    <property type="project" value="UniProtKB-KW"/>
</dbReference>
<feature type="compositionally biased region" description="Low complexity" evidence="5">
    <location>
        <begin position="784"/>
        <end position="796"/>
    </location>
</feature>
<feature type="domain" description="Protein kinase" evidence="6">
    <location>
        <begin position="873"/>
        <end position="1124"/>
    </location>
</feature>
<reference evidence="8 9" key="1">
    <citation type="submission" date="2020-10" db="EMBL/GenBank/DDBJ databases">
        <authorList>
            <person name="Klimov P.B."/>
            <person name="Dyachkov S.M."/>
            <person name="Chetverikov P.E."/>
        </authorList>
    </citation>
    <scope>NUCLEOTIDE SEQUENCE [LARGE SCALE GENOMIC DNA]</scope>
    <source>
        <strain evidence="8">BMOC 18-1129-001#AD2665</strain>
        <tissue evidence="8">Entire mites</tissue>
    </source>
</reference>
<dbReference type="Gene3D" id="3.30.200.20">
    <property type="entry name" value="Phosphorylase Kinase, domain 1"/>
    <property type="match status" value="1"/>
</dbReference>
<evidence type="ECO:0000259" key="7">
    <source>
        <dbReference type="PROSITE" id="PS50238"/>
    </source>
</evidence>
<feature type="compositionally biased region" description="Polar residues" evidence="5">
    <location>
        <begin position="772"/>
        <end position="783"/>
    </location>
</feature>
<sequence>MDRIIPQIFNRHACTYSIERVRFGVNLDQVCRVHNDIPAPLLILVLKLNKQAPFKKDVFRAPGHQANMKKLIHFLQTGRLVNIENFSVHTIASVLKKFLRKLPDGVFGFQCENRLFEIIGSDDHIQIKLQQISKLLTTLPPVTQHLLVLLFGTFKAIATTSERTNTGMTSEAIGVSVAPSFFHSCVQDGSKLAKMVDVQRFKMATQITKFLIDHFGSSELFGRDNYLYYARISGRVLKIEDRYIHWIPTLTSALTTARLQQLYKQQLMLVCCPSPYSWKAPSSSTNQRRTTSKNSNSSPTGSLTSSSGDAGGAVGDDVVASVKVLSGQQVSSIGVTQSGSLDICIPNNRMIIVEHDISVDRLSDLMIACKAGVTPVTKTTVLANSPYPNRHSTDETILRQLREANQYAESTKSLTCLPKVHERQTQRIKTRKCLSFKRLRRAQYMRIHLLHEEPGVCLALHQKKSSHLTANGLVHQHKDHRRWYQHIAKKKRPVISAPTNFQHCIRTAFDANGAIIGLPPQWEGILQAESIKGIRPKPIVGGSSMPQLPNLEKSRLTSHTSLTQADGRLQQSQQQLPTSNQSPHSIKTSQHRPQVAFDINQQVPQVYTYNQYAHQMINHSTNNNNASIIHDHHVNNDTISNNNHIGLSSYQIDQQQKHDHNNFVQSNNPFQNNYQPNAFNNTVRQDSHGQQYRPSDHVDQPPMHPPNIMRQTNKIGNHHLLQPPQSFDNTIVINGNSNGNNNNIPRDGLLQPAQSFGMQGTRHTVLPGPVANNGNHLFVTNGSQHHQQQQQHHQQQPFAYPYTKSTRTPNEDSHNNHFQTSEHACSSNTHNSESNESLASDPQAQGPQRLSYEKFREALRTQVNPSDPRESLTNFSDIIGEGSTGVVYLATECSSGRSVAVKKMSLKSQQRKELLLNEVIIMREFHHPNMVKMFDSYLVGDELWVVMEYLEEGSLTDIVVRICMSEEQIATVCVQCLQALAYLHAQGILHRDIKSDSILLTGDGRVKLSDFGFCAVVSPEAPKRKSLVGTPYWLSPEIINRKPYGPEVDIWSMGVMVIEMVDGEPPLFHEQPLQAMRKIRDMPPPGLKKPHEVSPELQDFLSRMLVKDPAQRATAKELLRHPFLAKAGPPSSLQPLIAHKKTVMAQEQQKSSQSKSPGVHD</sequence>
<keyword evidence="8" id="KW-0418">Kinase</keyword>
<organism evidence="8 9">
    <name type="scientific">Fragariocoptes setiger</name>
    <dbReference type="NCBI Taxonomy" id="1670756"/>
    <lineage>
        <taxon>Eukaryota</taxon>
        <taxon>Metazoa</taxon>
        <taxon>Ecdysozoa</taxon>
        <taxon>Arthropoda</taxon>
        <taxon>Chelicerata</taxon>
        <taxon>Arachnida</taxon>
        <taxon>Acari</taxon>
        <taxon>Acariformes</taxon>
        <taxon>Trombidiformes</taxon>
        <taxon>Prostigmata</taxon>
        <taxon>Eupodina</taxon>
        <taxon>Eriophyoidea</taxon>
        <taxon>Phytoptidae</taxon>
        <taxon>Fragariocoptes</taxon>
    </lineage>
</organism>
<evidence type="ECO:0000256" key="2">
    <source>
        <dbReference type="ARBA" id="ARBA00022741"/>
    </source>
</evidence>
<comment type="caution">
    <text evidence="8">The sequence shown here is derived from an EMBL/GenBank/DDBJ whole genome shotgun (WGS) entry which is preliminary data.</text>
</comment>
<dbReference type="InterPro" id="IPR036936">
    <property type="entry name" value="CRIB_dom_sf"/>
</dbReference>
<name>A0ABQ7SAI1_9ACAR</name>
<evidence type="ECO:0000259" key="6">
    <source>
        <dbReference type="PROSITE" id="PS50011"/>
    </source>
</evidence>
<dbReference type="InterPro" id="IPR000095">
    <property type="entry name" value="CRIB_dom"/>
</dbReference>
<dbReference type="InterPro" id="IPR000719">
    <property type="entry name" value="Prot_kinase_dom"/>
</dbReference>
<dbReference type="InterPro" id="IPR017441">
    <property type="entry name" value="Protein_kinase_ATP_BS"/>
</dbReference>
<evidence type="ECO:0000313" key="8">
    <source>
        <dbReference type="EMBL" id="KAG9510434.1"/>
    </source>
</evidence>
<feature type="region of interest" description="Disordered" evidence="5">
    <location>
        <begin position="279"/>
        <end position="311"/>
    </location>
</feature>
<dbReference type="InterPro" id="IPR008936">
    <property type="entry name" value="Rho_GTPase_activation_prot"/>
</dbReference>
<keyword evidence="8" id="KW-0808">Transferase</keyword>
<dbReference type="InterPro" id="IPR051931">
    <property type="entry name" value="PAK3-like"/>
</dbReference>
<dbReference type="InterPro" id="IPR000198">
    <property type="entry name" value="RhoGAP_dom"/>
</dbReference>
<protein>
    <recommendedName>
        <fullName evidence="1">non-specific serine/threonine protein kinase</fullName>
        <ecNumber evidence="1">2.7.11.1</ecNumber>
    </recommendedName>
</protein>
<dbReference type="EC" id="2.7.11.1" evidence="1"/>
<dbReference type="EMBL" id="JAIFTH010000147">
    <property type="protein sequence ID" value="KAG9510434.1"/>
    <property type="molecule type" value="Genomic_DNA"/>
</dbReference>
<feature type="region of interest" description="Disordered" evidence="5">
    <location>
        <begin position="536"/>
        <end position="591"/>
    </location>
</feature>
<dbReference type="SMART" id="SM00324">
    <property type="entry name" value="RhoGAP"/>
    <property type="match status" value="1"/>
</dbReference>
<evidence type="ECO:0000256" key="3">
    <source>
        <dbReference type="ARBA" id="ARBA00022840"/>
    </source>
</evidence>
<dbReference type="Gene3D" id="1.10.510.10">
    <property type="entry name" value="Transferase(Phosphotransferase) domain 1"/>
    <property type="match status" value="1"/>
</dbReference>
<feature type="domain" description="Rho-GAP" evidence="7">
    <location>
        <begin position="25"/>
        <end position="219"/>
    </location>
</feature>
<accession>A0ABQ7SAI1</accession>
<keyword evidence="3 4" id="KW-0067">ATP-binding</keyword>
<dbReference type="Pfam" id="PF00620">
    <property type="entry name" value="RhoGAP"/>
    <property type="match status" value="1"/>
</dbReference>
<proteinExistence type="predicted"/>
<evidence type="ECO:0000256" key="4">
    <source>
        <dbReference type="PROSITE-ProRule" id="PRU10141"/>
    </source>
</evidence>
<dbReference type="SUPFAM" id="SSF48350">
    <property type="entry name" value="GTPase activation domain, GAP"/>
    <property type="match status" value="1"/>
</dbReference>
<dbReference type="CDD" id="cd00159">
    <property type="entry name" value="RhoGAP"/>
    <property type="match status" value="1"/>
</dbReference>
<gene>
    <name evidence="8" type="primary">mbt</name>
    <name evidence="8" type="ORF">GZH46_01024</name>
</gene>
<evidence type="ECO:0000256" key="5">
    <source>
        <dbReference type="SAM" id="MobiDB-lite"/>
    </source>
</evidence>
<dbReference type="Gene3D" id="3.90.810.10">
    <property type="entry name" value="CRIB domain"/>
    <property type="match status" value="1"/>
</dbReference>
<dbReference type="PANTHER" id="PTHR45832">
    <property type="entry name" value="SERINE/THREONINE-PROTEIN KINASE SAMKA-RELATED-RELATED"/>
    <property type="match status" value="1"/>
</dbReference>
<evidence type="ECO:0000256" key="1">
    <source>
        <dbReference type="ARBA" id="ARBA00012513"/>
    </source>
</evidence>
<keyword evidence="9" id="KW-1185">Reference proteome</keyword>
<evidence type="ECO:0000313" key="9">
    <source>
        <dbReference type="Proteomes" id="UP000825002"/>
    </source>
</evidence>
<dbReference type="PROSITE" id="PS00107">
    <property type="entry name" value="PROTEIN_KINASE_ATP"/>
    <property type="match status" value="1"/>
</dbReference>
<dbReference type="InterPro" id="IPR011009">
    <property type="entry name" value="Kinase-like_dom_sf"/>
</dbReference>
<dbReference type="PANTHER" id="PTHR45832:SF8">
    <property type="entry name" value="PROTEIN KINASE DOMAIN-CONTAINING PROTEIN"/>
    <property type="match status" value="1"/>
</dbReference>
<dbReference type="PROSITE" id="PS50011">
    <property type="entry name" value="PROTEIN_KINASE_DOM"/>
    <property type="match status" value="1"/>
</dbReference>
<feature type="compositionally biased region" description="Low complexity" evidence="5">
    <location>
        <begin position="569"/>
        <end position="583"/>
    </location>
</feature>
<keyword evidence="2 4" id="KW-0547">Nucleotide-binding</keyword>
<dbReference type="Gene3D" id="1.10.555.10">
    <property type="entry name" value="Rho GTPase activation protein"/>
    <property type="match status" value="1"/>
</dbReference>
<dbReference type="PROSITE" id="PS50238">
    <property type="entry name" value="RHOGAP"/>
    <property type="match status" value="1"/>
</dbReference>
<feature type="compositionally biased region" description="Low complexity" evidence="5">
    <location>
        <begin position="1146"/>
        <end position="1161"/>
    </location>
</feature>
<dbReference type="SUPFAM" id="SSF56112">
    <property type="entry name" value="Protein kinase-like (PK-like)"/>
    <property type="match status" value="1"/>
</dbReference>
<feature type="compositionally biased region" description="Polar residues" evidence="5">
    <location>
        <begin position="838"/>
        <end position="847"/>
    </location>
</feature>
<dbReference type="Pfam" id="PF00786">
    <property type="entry name" value="PBD"/>
    <property type="match status" value="1"/>
</dbReference>
<dbReference type="Pfam" id="PF00069">
    <property type="entry name" value="Pkinase"/>
    <property type="match status" value="1"/>
</dbReference>
<feature type="region of interest" description="Disordered" evidence="5">
    <location>
        <begin position="1141"/>
        <end position="1161"/>
    </location>
</feature>
<dbReference type="Proteomes" id="UP000825002">
    <property type="component" value="Unassembled WGS sequence"/>
</dbReference>
<feature type="binding site" evidence="4">
    <location>
        <position position="903"/>
    </location>
    <ligand>
        <name>ATP</name>
        <dbReference type="ChEBI" id="CHEBI:30616"/>
    </ligand>
</feature>